<keyword evidence="2" id="KW-1185">Reference proteome</keyword>
<organism evidence="1 2">
    <name type="scientific">Mucilaginibacter galii</name>
    <dbReference type="NCBI Taxonomy" id="2005073"/>
    <lineage>
        <taxon>Bacteria</taxon>
        <taxon>Pseudomonadati</taxon>
        <taxon>Bacteroidota</taxon>
        <taxon>Sphingobacteriia</taxon>
        <taxon>Sphingobacteriales</taxon>
        <taxon>Sphingobacteriaceae</taxon>
        <taxon>Mucilaginibacter</taxon>
    </lineage>
</organism>
<evidence type="ECO:0000313" key="1">
    <source>
        <dbReference type="EMBL" id="GGI51710.1"/>
    </source>
</evidence>
<dbReference type="EMBL" id="BMDO01000008">
    <property type="protein sequence ID" value="GGI51710.1"/>
    <property type="molecule type" value="Genomic_DNA"/>
</dbReference>
<name>A0A917N284_9SPHI</name>
<reference evidence="1" key="1">
    <citation type="journal article" date="2014" name="Int. J. Syst. Evol. Microbiol.">
        <title>Complete genome sequence of Corynebacterium casei LMG S-19264T (=DSM 44701T), isolated from a smear-ripened cheese.</title>
        <authorList>
            <consortium name="US DOE Joint Genome Institute (JGI-PGF)"/>
            <person name="Walter F."/>
            <person name="Albersmeier A."/>
            <person name="Kalinowski J."/>
            <person name="Ruckert C."/>
        </authorList>
    </citation>
    <scope>NUCLEOTIDE SEQUENCE</scope>
    <source>
        <strain evidence="1">CCM 8711</strain>
    </source>
</reference>
<reference evidence="1" key="2">
    <citation type="submission" date="2020-09" db="EMBL/GenBank/DDBJ databases">
        <authorList>
            <person name="Sun Q."/>
            <person name="Sedlacek I."/>
        </authorList>
    </citation>
    <scope>NUCLEOTIDE SEQUENCE</scope>
    <source>
        <strain evidence="1">CCM 8711</strain>
    </source>
</reference>
<dbReference type="Proteomes" id="UP000662074">
    <property type="component" value="Unassembled WGS sequence"/>
</dbReference>
<proteinExistence type="predicted"/>
<protein>
    <submittedName>
        <fullName evidence="1">Uncharacterized protein</fullName>
    </submittedName>
</protein>
<accession>A0A917N284</accession>
<sequence length="73" mass="8050">MTNAINAATSTNDTKLNVLNSGRTLFKTSSFNVTTAGKNVYTYYLTDLNRTANAADIFKNGKYYSISINPLFL</sequence>
<dbReference type="AlphaFoldDB" id="A0A917N284"/>
<evidence type="ECO:0000313" key="2">
    <source>
        <dbReference type="Proteomes" id="UP000662074"/>
    </source>
</evidence>
<gene>
    <name evidence="1" type="ORF">GCM10011425_29220</name>
</gene>
<comment type="caution">
    <text evidence="1">The sequence shown here is derived from an EMBL/GenBank/DDBJ whole genome shotgun (WGS) entry which is preliminary data.</text>
</comment>